<name>A0A853PRP6_BACFG</name>
<evidence type="ECO:0000313" key="1">
    <source>
        <dbReference type="EMBL" id="OCR29005.1"/>
    </source>
</evidence>
<protein>
    <submittedName>
        <fullName evidence="1">Uncharacterized protein</fullName>
    </submittedName>
</protein>
<proteinExistence type="predicted"/>
<evidence type="ECO:0000313" key="2">
    <source>
        <dbReference type="Proteomes" id="UP000093197"/>
    </source>
</evidence>
<comment type="caution">
    <text evidence="1">The sequence shown here is derived from an EMBL/GenBank/DDBJ whole genome shotgun (WGS) entry which is preliminary data.</text>
</comment>
<gene>
    <name evidence="1" type="ORF">AC094_34340</name>
</gene>
<organism evidence="1 2">
    <name type="scientific">Bacteroides fragilis</name>
    <dbReference type="NCBI Taxonomy" id="817"/>
    <lineage>
        <taxon>Bacteria</taxon>
        <taxon>Pseudomonadati</taxon>
        <taxon>Bacteroidota</taxon>
        <taxon>Bacteroidia</taxon>
        <taxon>Bacteroidales</taxon>
        <taxon>Bacteroidaceae</taxon>
        <taxon>Bacteroides</taxon>
    </lineage>
</organism>
<dbReference type="RefSeq" id="WP_066403260.1">
    <property type="nucleotide sequence ID" value="NZ_LIDT01000035.1"/>
</dbReference>
<dbReference type="Proteomes" id="UP000093197">
    <property type="component" value="Unassembled WGS sequence"/>
</dbReference>
<sequence>MNEERKQPFIRQEAQEQALFSRLQAHTLEEVQRMSGNVWTDYNVHDPGVTLADVANYGLAELDYKLGFPLADYLTREDGVFDPERHGLFLPRDVYTTTPVTTEDYRRLMLDNIPEIEDVMVEWDDNQCGYDIRFTPSPFEEGNEAYIANRIGEIYHAHRNLCERLNNVSSVHREKLEFQAELEMKPGGDATLLLARIYATILRYLSGGAHIFTPEERLTTGLSPEEWLEGSEDGTRLEMEILHRTEYGLYKKLIETEGVQAFSICYLMMDGKPQSDFSAGYGLNIPTEKSDLKVRIFCGRTEMAVDFKRFLSLLHTIYYTQRRAKVKDAGAKDINWPLPQTTFRDIFTQTPIAKDFPLCYRLTENREKPTSFDAYLKLYDWVVRKGLDEVKELQQLFSIREEDKPTGRRQERLKSRYLDFLDGLYGVESQPGWLNEFGNYGESPQEILLRRMAFIRSSAGLAKCRSKARNCTDARFENNVAIVKKWFCLLLGADMNEDHAAGNVLPGYNLRLFEENESELEALEAESTLIEERMLDADKVILIDAGIAMDDGDTRDDCTRLRQDLPIFNENKISGDLFRNGTRIDNYRLVDAGDGYYMLVFRNQERKRWTNLGRDRNREKLNLLAVVLRRFLWKLNRDSETLYVFEPILVDETRHFELDLVLPAWTYRFHSARFREMCGELLRSIIPAHITYNLYWLDQRQMQTFEKCYHELMKAVVNGDMKKYESALYKTIGNLFESIH</sequence>
<accession>A0A853PRP6</accession>
<dbReference type="EMBL" id="LIDT01000035">
    <property type="protein sequence ID" value="OCR29005.1"/>
    <property type="molecule type" value="Genomic_DNA"/>
</dbReference>
<dbReference type="AlphaFoldDB" id="A0A853PRP6"/>
<reference evidence="1 2" key="1">
    <citation type="journal article" date="2016" name="PLoS ONE">
        <title>Genomic Diversity of Enterotoxigenic Strains of Bacteroides fragilis.</title>
        <authorList>
            <person name="Pierce J.V."/>
            <person name="Bernstein H.D."/>
        </authorList>
    </citation>
    <scope>NUCLEOTIDE SEQUENCE [LARGE SCALE GENOMIC DNA]</scope>
    <source>
        <strain evidence="1 2">20793-3</strain>
    </source>
</reference>